<dbReference type="InterPro" id="IPR023415">
    <property type="entry name" value="LDLR_class-A_CS"/>
</dbReference>
<evidence type="ECO:0000313" key="12">
    <source>
        <dbReference type="EnsemblMetazoa" id="tetur22g00080.1"/>
    </source>
</evidence>
<proteinExistence type="predicted"/>
<evidence type="ECO:0000256" key="6">
    <source>
        <dbReference type="ARBA" id="ARBA00023157"/>
    </source>
</evidence>
<keyword evidence="6" id="KW-1015">Disulfide bond</keyword>
<dbReference type="InterPro" id="IPR002172">
    <property type="entry name" value="LDrepeatLR_classA_rpt"/>
</dbReference>
<dbReference type="InterPro" id="IPR036055">
    <property type="entry name" value="LDL_receptor-like_sf"/>
</dbReference>
<feature type="compositionally biased region" description="Low complexity" evidence="9">
    <location>
        <begin position="163"/>
        <end position="182"/>
    </location>
</feature>
<dbReference type="EnsemblMetazoa" id="tetur22g00080.1">
    <property type="protein sequence ID" value="tetur22g00080.1"/>
    <property type="gene ID" value="tetur22g00080"/>
</dbReference>
<evidence type="ECO:0000256" key="4">
    <source>
        <dbReference type="ARBA" id="ARBA00022989"/>
    </source>
</evidence>
<dbReference type="EMBL" id="CAEY01000573">
    <property type="status" value="NOT_ANNOTATED_CDS"/>
    <property type="molecule type" value="Genomic_DNA"/>
</dbReference>
<dbReference type="eggNOG" id="ENOG502RZ5D">
    <property type="taxonomic scope" value="Eukaryota"/>
</dbReference>
<dbReference type="PROSITE" id="PS50068">
    <property type="entry name" value="LDLRA_2"/>
    <property type="match status" value="1"/>
</dbReference>
<name>T1KUI5_TETUR</name>
<evidence type="ECO:0000259" key="11">
    <source>
        <dbReference type="PROSITE" id="PS50986"/>
    </source>
</evidence>
<sequence length="664" mass="72777">MTSIIINDKRNIRFSNRLLKGTNCDPILDSFVIKLNTIIRTSDSLGSGARYLSETETSSNQQCLLWCWDNRNCTLAVYEEKSQGSCYLFDCGPPEQMKCKFTGHDHYTSSLIKFNRNSVDGNTVDQRNQAKHENDLVNLRISSATSVKPISTSNNDSKGIEVTSTTSGSLSPPPSSGSTYTSTSASVKACKHHQFQCRNTSDCIAIYNVCDGIVQCSDGSDEAVDLHCPTESGYPSVESQVALPPSNQVSNRQRSPSSASLPVSTSTINFANPLDKNVGGRMDVKDNEAISVVGVEGGNGVGQFVPKKSVNAQAFNYPKSPDIVNDLKENGKMSMNSHKFDDYNPIRDKFETKPYYPSYGNQYYQPPLPPPPPSSHGDFYNGPRSRGFSTDTDYPNSFTRDYWQPENGIIATGGNVRSNNLDHNLINPIYHQYRPTNDIGSINVNNNGNGVPSPQSQPAPTLTRSIPWSKSSYLNSYQRKSTEFTNMEPVSRIDMIDTQGSGGGVNNELGVNIRQNNIRAPQEHLNSVRKIKNSQSLADDLKDHANKIETSTRSSPSGSMVPITSPSTAPTHTVQMTPIKGVSHLNSDKMSNEWALPVAVTHLSSSQSGRDTNSAVIALVLGVGITAMLVTLVGCRMKYIKRRIARRGRNLAHDADYLVNGMYL</sequence>
<evidence type="ECO:0000256" key="2">
    <source>
        <dbReference type="ARBA" id="ARBA00022692"/>
    </source>
</evidence>
<accession>T1KUI5</accession>
<evidence type="ECO:0000256" key="9">
    <source>
        <dbReference type="SAM" id="MobiDB-lite"/>
    </source>
</evidence>
<dbReference type="Gene3D" id="4.10.400.10">
    <property type="entry name" value="Low-density Lipoprotein Receptor"/>
    <property type="match status" value="1"/>
</dbReference>
<feature type="compositionally biased region" description="Polar residues" evidence="9">
    <location>
        <begin position="148"/>
        <end position="157"/>
    </location>
</feature>
<feature type="region of interest" description="Disordered" evidence="9">
    <location>
        <begin position="148"/>
        <end position="182"/>
    </location>
</feature>
<dbReference type="PROSITE" id="PS50986">
    <property type="entry name" value="MANSC"/>
    <property type="match status" value="1"/>
</dbReference>
<dbReference type="SUPFAM" id="SSF57424">
    <property type="entry name" value="LDL receptor-like module"/>
    <property type="match status" value="1"/>
</dbReference>
<feature type="compositionally biased region" description="Low complexity" evidence="9">
    <location>
        <begin position="255"/>
        <end position="264"/>
    </location>
</feature>
<evidence type="ECO:0000256" key="10">
    <source>
        <dbReference type="SAM" id="Phobius"/>
    </source>
</evidence>
<keyword evidence="4 10" id="KW-1133">Transmembrane helix</keyword>
<evidence type="ECO:0000256" key="3">
    <source>
        <dbReference type="ARBA" id="ARBA00022729"/>
    </source>
</evidence>
<dbReference type="Pfam" id="PF07502">
    <property type="entry name" value="MANEC"/>
    <property type="match status" value="1"/>
</dbReference>
<dbReference type="SMART" id="SM00192">
    <property type="entry name" value="LDLa"/>
    <property type="match status" value="1"/>
</dbReference>
<evidence type="ECO:0000256" key="7">
    <source>
        <dbReference type="ARBA" id="ARBA00023180"/>
    </source>
</evidence>
<keyword evidence="2 10" id="KW-0812">Transmembrane</keyword>
<dbReference type="AlphaFoldDB" id="T1KUI5"/>
<feature type="region of interest" description="Disordered" evidence="9">
    <location>
        <begin position="237"/>
        <end position="264"/>
    </location>
</feature>
<keyword evidence="5 10" id="KW-0472">Membrane</keyword>
<dbReference type="SMART" id="SM00765">
    <property type="entry name" value="MANEC"/>
    <property type="match status" value="1"/>
</dbReference>
<dbReference type="CDD" id="cd00112">
    <property type="entry name" value="LDLa"/>
    <property type="match status" value="1"/>
</dbReference>
<dbReference type="PANTHER" id="PTHR46876">
    <property type="entry name" value="LOW-DENSITY LIPOPROTEIN RECEPTOR-RELATED PROTEIN 11"/>
    <property type="match status" value="1"/>
</dbReference>
<dbReference type="Pfam" id="PF00057">
    <property type="entry name" value="Ldl_recept_a"/>
    <property type="match status" value="1"/>
</dbReference>
<evidence type="ECO:0000256" key="1">
    <source>
        <dbReference type="ARBA" id="ARBA00004479"/>
    </source>
</evidence>
<keyword evidence="3" id="KW-0732">Signal</keyword>
<dbReference type="PROSITE" id="PS01209">
    <property type="entry name" value="LDLRA_1"/>
    <property type="match status" value="1"/>
</dbReference>
<evidence type="ECO:0000313" key="13">
    <source>
        <dbReference type="Proteomes" id="UP000015104"/>
    </source>
</evidence>
<keyword evidence="7" id="KW-0325">Glycoprotein</keyword>
<dbReference type="Proteomes" id="UP000015104">
    <property type="component" value="Unassembled WGS sequence"/>
</dbReference>
<evidence type="ECO:0000256" key="5">
    <source>
        <dbReference type="ARBA" id="ARBA00023136"/>
    </source>
</evidence>
<reference evidence="13" key="1">
    <citation type="submission" date="2011-08" db="EMBL/GenBank/DDBJ databases">
        <authorList>
            <person name="Rombauts S."/>
        </authorList>
    </citation>
    <scope>NUCLEOTIDE SEQUENCE</scope>
    <source>
        <strain evidence="13">London</strain>
    </source>
</reference>
<reference evidence="12" key="2">
    <citation type="submission" date="2015-06" db="UniProtKB">
        <authorList>
            <consortium name="EnsemblMetazoa"/>
        </authorList>
    </citation>
    <scope>IDENTIFICATION</scope>
</reference>
<feature type="region of interest" description="Disordered" evidence="9">
    <location>
        <begin position="357"/>
        <end position="393"/>
    </location>
</feature>
<feature type="domain" description="MANSC" evidence="11">
    <location>
        <begin position="33"/>
        <end position="110"/>
    </location>
</feature>
<comment type="caution">
    <text evidence="8">Lacks conserved residue(s) required for the propagation of feature annotation.</text>
</comment>
<evidence type="ECO:0000256" key="8">
    <source>
        <dbReference type="PROSITE-ProRule" id="PRU00124"/>
    </source>
</evidence>
<feature type="transmembrane region" description="Helical" evidence="10">
    <location>
        <begin position="615"/>
        <end position="637"/>
    </location>
</feature>
<dbReference type="InterPro" id="IPR013980">
    <property type="entry name" value="MANSC_dom"/>
</dbReference>
<feature type="compositionally biased region" description="Polar residues" evidence="9">
    <location>
        <begin position="245"/>
        <end position="254"/>
    </location>
</feature>
<organism evidence="12 13">
    <name type="scientific">Tetranychus urticae</name>
    <name type="common">Two-spotted spider mite</name>
    <dbReference type="NCBI Taxonomy" id="32264"/>
    <lineage>
        <taxon>Eukaryota</taxon>
        <taxon>Metazoa</taxon>
        <taxon>Ecdysozoa</taxon>
        <taxon>Arthropoda</taxon>
        <taxon>Chelicerata</taxon>
        <taxon>Arachnida</taxon>
        <taxon>Acari</taxon>
        <taxon>Acariformes</taxon>
        <taxon>Trombidiformes</taxon>
        <taxon>Prostigmata</taxon>
        <taxon>Eleutherengona</taxon>
        <taxon>Raphignathae</taxon>
        <taxon>Tetranychoidea</taxon>
        <taxon>Tetranychidae</taxon>
        <taxon>Tetranychus</taxon>
    </lineage>
</organism>
<dbReference type="HOGENOM" id="CLU_017459_0_0_1"/>
<protein>
    <recommendedName>
        <fullName evidence="11">MANSC domain-containing protein</fullName>
    </recommendedName>
</protein>
<dbReference type="InterPro" id="IPR011106">
    <property type="entry name" value="MANSC_N"/>
</dbReference>
<comment type="subcellular location">
    <subcellularLocation>
        <location evidence="1">Membrane</location>
        <topology evidence="1">Single-pass type I membrane protein</topology>
    </subcellularLocation>
</comment>
<feature type="region of interest" description="Disordered" evidence="9">
    <location>
        <begin position="549"/>
        <end position="573"/>
    </location>
</feature>
<dbReference type="PANTHER" id="PTHR46876:SF1">
    <property type="entry name" value="LOW-DENSITY LIPOPROTEIN RECEPTOR-RELATED PROTEIN 11"/>
    <property type="match status" value="1"/>
</dbReference>
<dbReference type="GO" id="GO:0016020">
    <property type="term" value="C:membrane"/>
    <property type="evidence" value="ECO:0007669"/>
    <property type="project" value="UniProtKB-SubCell"/>
</dbReference>
<keyword evidence="13" id="KW-1185">Reference proteome</keyword>